<feature type="domain" description="Ig-like" evidence="15">
    <location>
        <begin position="126"/>
        <end position="237"/>
    </location>
</feature>
<feature type="chain" id="PRO_5029626827" evidence="14">
    <location>
        <begin position="21"/>
        <end position="237"/>
    </location>
</feature>
<evidence type="ECO:0000256" key="12">
    <source>
        <dbReference type="ARBA" id="ARBA00023157"/>
    </source>
</evidence>
<keyword evidence="17" id="KW-1185">Reference proteome</keyword>
<keyword evidence="4" id="KW-1003">Cell membrane</keyword>
<keyword evidence="9" id="KW-0965">Cell junction</keyword>
<evidence type="ECO:0000256" key="1">
    <source>
        <dbReference type="ARBA" id="ARBA00004251"/>
    </source>
</evidence>
<dbReference type="Gene3D" id="2.60.40.10">
    <property type="entry name" value="Immunoglobulins"/>
    <property type="match status" value="2"/>
</dbReference>
<keyword evidence="13" id="KW-0325">Glycoprotein</keyword>
<organism evidence="16 17">
    <name type="scientific">Zapornia atra</name>
    <name type="common">Henderson crake</name>
    <dbReference type="NCBI Taxonomy" id="2585822"/>
    <lineage>
        <taxon>Eukaryota</taxon>
        <taxon>Metazoa</taxon>
        <taxon>Chordata</taxon>
        <taxon>Craniata</taxon>
        <taxon>Vertebrata</taxon>
        <taxon>Euteleostomi</taxon>
        <taxon>Archelosauria</taxon>
        <taxon>Archosauria</taxon>
        <taxon>Dinosauria</taxon>
        <taxon>Saurischia</taxon>
        <taxon>Theropoda</taxon>
        <taxon>Coelurosauria</taxon>
        <taxon>Aves</taxon>
        <taxon>Neognathae</taxon>
        <taxon>Neoaves</taxon>
        <taxon>Gruiformes</taxon>
        <taxon>Rallidae</taxon>
        <taxon>Zapornia</taxon>
    </lineage>
</organism>
<dbReference type="AlphaFoldDB" id="A0A7L3F5V6"/>
<dbReference type="InterPro" id="IPR042842">
    <property type="entry name" value="CD226"/>
</dbReference>
<dbReference type="PROSITE" id="PS50835">
    <property type="entry name" value="IG_LIKE"/>
    <property type="match status" value="1"/>
</dbReference>
<keyword evidence="10" id="KW-1133">Transmembrane helix</keyword>
<comment type="caution">
    <text evidence="16">The sequence shown here is derived from an EMBL/GenBank/DDBJ whole genome shotgun (WGS) entry which is preliminary data.</text>
</comment>
<evidence type="ECO:0000256" key="2">
    <source>
        <dbReference type="ARBA" id="ARBA00004536"/>
    </source>
</evidence>
<proteinExistence type="inferred from homology"/>
<dbReference type="GO" id="GO:0002729">
    <property type="term" value="P:positive regulation of natural killer cell cytokine production"/>
    <property type="evidence" value="ECO:0007669"/>
    <property type="project" value="InterPro"/>
</dbReference>
<keyword evidence="7" id="KW-0677">Repeat</keyword>
<evidence type="ECO:0000256" key="9">
    <source>
        <dbReference type="ARBA" id="ARBA00022949"/>
    </source>
</evidence>
<dbReference type="InterPro" id="IPR003599">
    <property type="entry name" value="Ig_sub"/>
</dbReference>
<evidence type="ECO:0000313" key="16">
    <source>
        <dbReference type="EMBL" id="NXT76273.1"/>
    </source>
</evidence>
<dbReference type="GO" id="GO:0007155">
    <property type="term" value="P:cell adhesion"/>
    <property type="evidence" value="ECO:0007669"/>
    <property type="project" value="UniProtKB-KW"/>
</dbReference>
<keyword evidence="8" id="KW-0130">Cell adhesion</keyword>
<evidence type="ECO:0000256" key="3">
    <source>
        <dbReference type="ARBA" id="ARBA00007810"/>
    </source>
</evidence>
<feature type="non-terminal residue" evidence="16">
    <location>
        <position position="237"/>
    </location>
</feature>
<dbReference type="GO" id="GO:0005912">
    <property type="term" value="C:adherens junction"/>
    <property type="evidence" value="ECO:0007669"/>
    <property type="project" value="UniProtKB-SubCell"/>
</dbReference>
<comment type="similarity">
    <text evidence="3">Belongs to the nectin family.</text>
</comment>
<keyword evidence="12" id="KW-1015">Disulfide bond</keyword>
<evidence type="ECO:0000256" key="7">
    <source>
        <dbReference type="ARBA" id="ARBA00022737"/>
    </source>
</evidence>
<accession>A0A7L3F5V6</accession>
<evidence type="ECO:0000256" key="6">
    <source>
        <dbReference type="ARBA" id="ARBA00022729"/>
    </source>
</evidence>
<keyword evidence="5" id="KW-0812">Transmembrane</keyword>
<reference evidence="16 17" key="1">
    <citation type="submission" date="2019-09" db="EMBL/GenBank/DDBJ databases">
        <title>Bird 10,000 Genomes (B10K) Project - Family phase.</title>
        <authorList>
            <person name="Zhang G."/>
        </authorList>
    </citation>
    <scope>NUCLEOTIDE SEQUENCE [LARGE SCALE GENOMIC DNA]</scope>
    <source>
        <strain evidence="16">B10K-DU-011-47</strain>
        <tissue evidence="16">Mixed tissue sample</tissue>
    </source>
</reference>
<protein>
    <submittedName>
        <fullName evidence="16">CD226 protein</fullName>
    </submittedName>
</protein>
<sequence length="237" mass="26561">MDHTALLIVVLQLYGTNVEGYFVDSTVKLSEKVKLECIYPKKAAIIQTTWMKLNVTHKESIAVLHPVYGIHIEDKYKGRIYFESASREDKSLFFIKSTLEDIGLYFCSVVTYPDGIWEKVIEIIQPHAFEVSQKQNNHVFAKPGGTVTFTCPYKIGDSVQQVMWERLKADQVDTVAVCNSSGKQSFGLDFRGRALVDCSGQASPMLVIRNITASDFATYRCLATAGGNKTYVMSFTV</sequence>
<dbReference type="InterPro" id="IPR003598">
    <property type="entry name" value="Ig_sub2"/>
</dbReference>
<dbReference type="SMART" id="SM00408">
    <property type="entry name" value="IGc2"/>
    <property type="match status" value="1"/>
</dbReference>
<feature type="non-terminal residue" evidence="16">
    <location>
        <position position="1"/>
    </location>
</feature>
<dbReference type="EMBL" id="VZTU01008540">
    <property type="protein sequence ID" value="NXT76273.1"/>
    <property type="molecule type" value="Genomic_DNA"/>
</dbReference>
<evidence type="ECO:0000313" key="17">
    <source>
        <dbReference type="Proteomes" id="UP000557426"/>
    </source>
</evidence>
<dbReference type="PANTHER" id="PTHR47011:SF1">
    <property type="entry name" value="CD226 ANTIGEN"/>
    <property type="match status" value="1"/>
</dbReference>
<dbReference type="GO" id="GO:0009897">
    <property type="term" value="C:external side of plasma membrane"/>
    <property type="evidence" value="ECO:0007669"/>
    <property type="project" value="TreeGrafter"/>
</dbReference>
<dbReference type="Pfam" id="PF07686">
    <property type="entry name" value="V-set"/>
    <property type="match status" value="2"/>
</dbReference>
<dbReference type="SUPFAM" id="SSF48726">
    <property type="entry name" value="Immunoglobulin"/>
    <property type="match status" value="2"/>
</dbReference>
<keyword evidence="6 14" id="KW-0732">Signal</keyword>
<evidence type="ECO:0000256" key="10">
    <source>
        <dbReference type="ARBA" id="ARBA00022989"/>
    </source>
</evidence>
<dbReference type="InterPro" id="IPR036179">
    <property type="entry name" value="Ig-like_dom_sf"/>
</dbReference>
<dbReference type="GO" id="GO:0050839">
    <property type="term" value="F:cell adhesion molecule binding"/>
    <property type="evidence" value="ECO:0007669"/>
    <property type="project" value="TreeGrafter"/>
</dbReference>
<dbReference type="InterPro" id="IPR007110">
    <property type="entry name" value="Ig-like_dom"/>
</dbReference>
<keyword evidence="11" id="KW-0472">Membrane</keyword>
<evidence type="ECO:0000256" key="8">
    <source>
        <dbReference type="ARBA" id="ARBA00022889"/>
    </source>
</evidence>
<dbReference type="Proteomes" id="UP000557426">
    <property type="component" value="Unassembled WGS sequence"/>
</dbReference>
<evidence type="ECO:0000256" key="14">
    <source>
        <dbReference type="SAM" id="SignalP"/>
    </source>
</evidence>
<feature type="signal peptide" evidence="14">
    <location>
        <begin position="1"/>
        <end position="20"/>
    </location>
</feature>
<evidence type="ECO:0000256" key="5">
    <source>
        <dbReference type="ARBA" id="ARBA00022692"/>
    </source>
</evidence>
<dbReference type="GO" id="GO:0002891">
    <property type="term" value="P:positive regulation of immunoglobulin mediated immune response"/>
    <property type="evidence" value="ECO:0007669"/>
    <property type="project" value="TreeGrafter"/>
</dbReference>
<evidence type="ECO:0000256" key="13">
    <source>
        <dbReference type="ARBA" id="ARBA00023180"/>
    </source>
</evidence>
<comment type="subcellular location">
    <subcellularLocation>
        <location evidence="2">Cell junction</location>
        <location evidence="2">Adherens junction</location>
    </subcellularLocation>
    <subcellularLocation>
        <location evidence="1">Cell membrane</location>
        <topology evidence="1">Single-pass type I membrane protein</topology>
    </subcellularLocation>
</comment>
<name>A0A7L3F5V6_9GRUI</name>
<dbReference type="PANTHER" id="PTHR47011">
    <property type="entry name" value="CD226 ANTIGEN"/>
    <property type="match status" value="1"/>
</dbReference>
<dbReference type="InterPro" id="IPR013106">
    <property type="entry name" value="Ig_V-set"/>
</dbReference>
<evidence type="ECO:0000256" key="4">
    <source>
        <dbReference type="ARBA" id="ARBA00022475"/>
    </source>
</evidence>
<gene>
    <name evidence="16" type="primary">Cd226</name>
    <name evidence="16" type="ORF">ZAPATR_R10860</name>
</gene>
<dbReference type="FunFam" id="2.60.40.10:FF:000304">
    <property type="entry name" value="Nectin cell adhesion molecule 1"/>
    <property type="match status" value="1"/>
</dbReference>
<evidence type="ECO:0000256" key="11">
    <source>
        <dbReference type="ARBA" id="ARBA00023136"/>
    </source>
</evidence>
<dbReference type="InterPro" id="IPR013783">
    <property type="entry name" value="Ig-like_fold"/>
</dbReference>
<dbReference type="SMART" id="SM00409">
    <property type="entry name" value="IG"/>
    <property type="match status" value="2"/>
</dbReference>
<evidence type="ECO:0000259" key="15">
    <source>
        <dbReference type="PROSITE" id="PS50835"/>
    </source>
</evidence>